<dbReference type="CDD" id="cd02440">
    <property type="entry name" value="AdoMet_MTases"/>
    <property type="match status" value="1"/>
</dbReference>
<dbReference type="RefSeq" id="WP_074359088.1">
    <property type="nucleotide sequence ID" value="NZ_CP104550.1"/>
</dbReference>
<accession>A0A9E7RTI0</accession>
<dbReference type="GeneID" id="75106731"/>
<reference evidence="3" key="1">
    <citation type="submission" date="2022-09" db="EMBL/GenBank/DDBJ databases">
        <title>Characterization of three MwoI isoschizomers from sequenced genome and metagenomes.</title>
        <authorList>
            <person name="Fomenkov A."/>
            <person name="Xu S.Y."/>
            <person name="Roberts R.J."/>
        </authorList>
    </citation>
    <scope>NUCLEOTIDE SEQUENCE</scope>
    <source>
        <strain evidence="3">DSM 2970</strain>
    </source>
</reference>
<feature type="domain" description="Methyltransferase" evidence="1">
    <location>
        <begin position="36"/>
        <end position="126"/>
    </location>
</feature>
<evidence type="ECO:0000259" key="1">
    <source>
        <dbReference type="Pfam" id="PF13649"/>
    </source>
</evidence>
<sequence>MRFRVTPYHHNLLMDHQRLSAFYEAISSSARGVTYDLGAGSGVLSYFAAGVSEKVIAVEKDPKIAACASENLSHLENVRVVNQDALEFEFTEPADTIICEMLDTALIDEEQVPVLQRAMDFLKPDGRVIPLGILNAAEPVLMNSDNIIYDERGSDSRSAGPLRVYSRVNFKGNLDDRFRGRLKLRATGPFNGIRITTFTILQDDIICGPTPMMNPPLMIPLGSAEEPGEAEIELSYRMGGGLGSIRAEVL</sequence>
<keyword evidence="3" id="KW-0489">Methyltransferase</keyword>
<evidence type="ECO:0000313" key="2">
    <source>
        <dbReference type="EMBL" id="MEJ8542724.1"/>
    </source>
</evidence>
<organism evidence="3">
    <name type="scientific">Methanothermobacter wolfeii</name>
    <name type="common">Methanobacterium wolfei</name>
    <dbReference type="NCBI Taxonomy" id="145261"/>
    <lineage>
        <taxon>Archaea</taxon>
        <taxon>Methanobacteriati</taxon>
        <taxon>Methanobacteriota</taxon>
        <taxon>Methanomada group</taxon>
        <taxon>Methanobacteria</taxon>
        <taxon>Methanobacteriales</taxon>
        <taxon>Methanobacteriaceae</taxon>
        <taxon>Methanothermobacter</taxon>
    </lineage>
</organism>
<dbReference type="EMBL" id="CP104550">
    <property type="protein sequence ID" value="UXH31047.1"/>
    <property type="molecule type" value="Genomic_DNA"/>
</dbReference>
<dbReference type="KEGG" id="mwo:MWSIV6_1112"/>
<dbReference type="EMBL" id="JAXUHJ010000008">
    <property type="protein sequence ID" value="MEJ8542724.1"/>
    <property type="molecule type" value="Genomic_DNA"/>
</dbReference>
<dbReference type="GO" id="GO:0042054">
    <property type="term" value="F:histone methyltransferase activity"/>
    <property type="evidence" value="ECO:0007669"/>
    <property type="project" value="TreeGrafter"/>
</dbReference>
<protein>
    <submittedName>
        <fullName evidence="3">Methyltransferase domain-containing protein</fullName>
    </submittedName>
</protein>
<dbReference type="InterPro" id="IPR029063">
    <property type="entry name" value="SAM-dependent_MTases_sf"/>
</dbReference>
<dbReference type="GO" id="GO:0032259">
    <property type="term" value="P:methylation"/>
    <property type="evidence" value="ECO:0007669"/>
    <property type="project" value="UniProtKB-KW"/>
</dbReference>
<dbReference type="Pfam" id="PF13649">
    <property type="entry name" value="Methyltransf_25"/>
    <property type="match status" value="1"/>
</dbReference>
<keyword evidence="4" id="KW-1185">Reference proteome</keyword>
<reference evidence="2 4" key="2">
    <citation type="submission" date="2023-12" db="EMBL/GenBank/DDBJ databases">
        <title>Phenotypic and Genomic Characterization of Methanothermobacter wolfeii Strain BSEL, a CO2-Capturing Archaeon with Minimal Nutrient Requirements.</title>
        <authorList>
            <person name="Ale Enriquez F."/>
            <person name="Ahring B.K."/>
        </authorList>
    </citation>
    <scope>NUCLEOTIDE SEQUENCE [LARGE SCALE GENOMIC DNA]</scope>
    <source>
        <strain evidence="2 4">BSEL-1</strain>
    </source>
</reference>
<dbReference type="SUPFAM" id="SSF53335">
    <property type="entry name" value="S-adenosyl-L-methionine-dependent methyltransferases"/>
    <property type="match status" value="1"/>
</dbReference>
<dbReference type="AlphaFoldDB" id="A0A9E7RTI0"/>
<evidence type="ECO:0000313" key="4">
    <source>
        <dbReference type="Proteomes" id="UP001369247"/>
    </source>
</evidence>
<evidence type="ECO:0000313" key="3">
    <source>
        <dbReference type="EMBL" id="UXH31047.1"/>
    </source>
</evidence>
<dbReference type="GeneID" id="58978742"/>
<dbReference type="Proteomes" id="UP001369247">
    <property type="component" value="Unassembled WGS sequence"/>
</dbReference>
<dbReference type="InterPro" id="IPR025799">
    <property type="entry name" value="Arg_MeTrfase"/>
</dbReference>
<dbReference type="PIRSF" id="PIRSF006607">
    <property type="entry name" value="RNAmts_UCP006607"/>
    <property type="match status" value="1"/>
</dbReference>
<dbReference type="Proteomes" id="UP001065373">
    <property type="component" value="Chromosome"/>
</dbReference>
<dbReference type="InterPro" id="IPR041698">
    <property type="entry name" value="Methyltransf_25"/>
</dbReference>
<proteinExistence type="predicted"/>
<keyword evidence="3" id="KW-0808">Transferase</keyword>
<dbReference type="Gene3D" id="3.40.50.150">
    <property type="entry name" value="Vaccinia Virus protein VP39"/>
    <property type="match status" value="1"/>
</dbReference>
<name>A0A9E7RTI0_METWO</name>
<dbReference type="GO" id="GO:0016274">
    <property type="term" value="F:protein-arginine N-methyltransferase activity"/>
    <property type="evidence" value="ECO:0007669"/>
    <property type="project" value="InterPro"/>
</dbReference>
<dbReference type="InterPro" id="IPR021172">
    <property type="entry name" value="UCP006607_RNA_methylase-rel"/>
</dbReference>
<gene>
    <name evidence="3" type="ORF">N5910_05725</name>
    <name evidence="2" type="ORF">U2150_04365</name>
</gene>
<dbReference type="PANTHER" id="PTHR11006">
    <property type="entry name" value="PROTEIN ARGININE N-METHYLTRANSFERASE"/>
    <property type="match status" value="1"/>
</dbReference>
<dbReference type="PANTHER" id="PTHR11006:SF4">
    <property type="entry name" value="PROTEIN ARGININE N-METHYLTRANSFERASE 7"/>
    <property type="match status" value="1"/>
</dbReference>